<dbReference type="PANTHER" id="PTHR42028:SF1">
    <property type="entry name" value="YALI0E30657P"/>
    <property type="match status" value="1"/>
</dbReference>
<keyword evidence="2" id="KW-1133">Transmembrane helix</keyword>
<gene>
    <name evidence="4" type="ORF">B9479_007654</name>
</gene>
<keyword evidence="2" id="KW-0812">Transmembrane</keyword>
<comment type="caution">
    <text evidence="4">The sequence shown here is derived from an EMBL/GenBank/DDBJ whole genome shotgun (WGS) entry which is preliminary data.</text>
</comment>
<dbReference type="AlphaFoldDB" id="A0A5D3ALV2"/>
<keyword evidence="2" id="KW-0472">Membrane</keyword>
<keyword evidence="5" id="KW-1185">Reference proteome</keyword>
<accession>A0A5D3ALV2</accession>
<organism evidence="4 5">
    <name type="scientific">Cryptococcus floricola</name>
    <dbReference type="NCBI Taxonomy" id="2591691"/>
    <lineage>
        <taxon>Eukaryota</taxon>
        <taxon>Fungi</taxon>
        <taxon>Dikarya</taxon>
        <taxon>Basidiomycota</taxon>
        <taxon>Agaricomycotina</taxon>
        <taxon>Tremellomycetes</taxon>
        <taxon>Tremellales</taxon>
        <taxon>Cryptococcaceae</taxon>
        <taxon>Cryptococcus</taxon>
    </lineage>
</organism>
<dbReference type="Pfam" id="PF23585">
    <property type="entry name" value="DUF7137"/>
    <property type="match status" value="1"/>
</dbReference>
<evidence type="ECO:0000313" key="5">
    <source>
        <dbReference type="Proteomes" id="UP000322245"/>
    </source>
</evidence>
<dbReference type="EMBL" id="NIDF01000189">
    <property type="protein sequence ID" value="TYJ51762.1"/>
    <property type="molecule type" value="Genomic_DNA"/>
</dbReference>
<evidence type="ECO:0000256" key="2">
    <source>
        <dbReference type="SAM" id="Phobius"/>
    </source>
</evidence>
<evidence type="ECO:0000256" key="1">
    <source>
        <dbReference type="SAM" id="MobiDB-lite"/>
    </source>
</evidence>
<dbReference type="Proteomes" id="UP000322245">
    <property type="component" value="Unassembled WGS sequence"/>
</dbReference>
<sequence length="201" mass="21499">MSSSTTASASASNSNSKTASSSVSIPQTAANGGITVTQPPSSASASYYKIAEDSWVTFGWNLTSLYVQPTSLTVIASCSSNGNTYPVGPTTSPYNVFPGNTTQIEWNPWQWEQNPTQVAFAEATYVLSIWDERGAGAAATAGYMSPYSGTNFMMYRPAGYTSIADGWQYSTALHTLTQPAHLMMLCTLLVTLLSAWGILRR</sequence>
<dbReference type="InterPro" id="IPR055561">
    <property type="entry name" value="DUF7137"/>
</dbReference>
<evidence type="ECO:0000259" key="3">
    <source>
        <dbReference type="Pfam" id="PF23585"/>
    </source>
</evidence>
<reference evidence="4 5" key="1">
    <citation type="submission" date="2017-05" db="EMBL/GenBank/DDBJ databases">
        <title>The Genome Sequence of Tsuchiyaea wingfieldii DSM 27421.</title>
        <authorList>
            <person name="Cuomo C."/>
            <person name="Passer A."/>
            <person name="Billmyre B."/>
            <person name="Heitman J."/>
        </authorList>
    </citation>
    <scope>NUCLEOTIDE SEQUENCE [LARGE SCALE GENOMIC DNA]</scope>
    <source>
        <strain evidence="4 5">DSM 27421</strain>
    </source>
</reference>
<proteinExistence type="predicted"/>
<protein>
    <recommendedName>
        <fullName evidence="3">DUF7137 domain-containing protein</fullName>
    </recommendedName>
</protein>
<evidence type="ECO:0000313" key="4">
    <source>
        <dbReference type="EMBL" id="TYJ51762.1"/>
    </source>
</evidence>
<name>A0A5D3ALV2_9TREE</name>
<dbReference type="PANTHER" id="PTHR42028">
    <property type="entry name" value="CHROMOSOME 1, WHOLE GENOME SHOTGUN SEQUENCE"/>
    <property type="match status" value="1"/>
</dbReference>
<feature type="domain" description="DUF7137" evidence="3">
    <location>
        <begin position="28"/>
        <end position="170"/>
    </location>
</feature>
<feature type="region of interest" description="Disordered" evidence="1">
    <location>
        <begin position="1"/>
        <end position="24"/>
    </location>
</feature>
<feature type="transmembrane region" description="Helical" evidence="2">
    <location>
        <begin position="180"/>
        <end position="199"/>
    </location>
</feature>